<evidence type="ECO:0000256" key="1">
    <source>
        <dbReference type="SAM" id="Phobius"/>
    </source>
</evidence>
<dbReference type="Proteomes" id="UP000039046">
    <property type="component" value="Unassembled WGS sequence"/>
</dbReference>
<keyword evidence="1" id="KW-0472">Membrane</keyword>
<evidence type="ECO:0000313" key="3">
    <source>
        <dbReference type="Proteomes" id="UP000039046"/>
    </source>
</evidence>
<proteinExistence type="predicted"/>
<feature type="transmembrane region" description="Helical" evidence="1">
    <location>
        <begin position="238"/>
        <end position="257"/>
    </location>
</feature>
<sequence>MVSVTQLFPRSVGEGATDGVVYNAPSWVFLLVVANFIVFSPLLLYMLYTLECVYPALAIVENENPPAYEPVALDEDGPGHANAAAVASADGKPITTSLRATDRLMGATGGFFARFRGLFVLWVTSFFNQILIGIFAGALGKAFTPLATLLAALTTVQFSTAWLHIVISHPKDVSNWKRLPSFKRAFDATWKPTVIFWVAYEISRWVPELLSVILNYQGPTLVDDGDKMPYWQTRPGDLWKSIVVLVITLLINLAIIIPAKIVLVRIQASLLPEDDDPIVPFDRSFQGQVDPAVVDGKGYATLAVAWSSVTPSSWRRIIILQAKIFATILGMISLMFLIMIPQMWFIMERVDKDSGEL</sequence>
<feature type="transmembrane region" description="Helical" evidence="1">
    <location>
        <begin position="324"/>
        <end position="347"/>
    </location>
</feature>
<dbReference type="HOGENOM" id="CLU_038857_1_0_1"/>
<organism evidence="2 3">
    <name type="scientific">[Torrubiella] hemipterigena</name>
    <dbReference type="NCBI Taxonomy" id="1531966"/>
    <lineage>
        <taxon>Eukaryota</taxon>
        <taxon>Fungi</taxon>
        <taxon>Dikarya</taxon>
        <taxon>Ascomycota</taxon>
        <taxon>Pezizomycotina</taxon>
        <taxon>Sordariomycetes</taxon>
        <taxon>Hypocreomycetidae</taxon>
        <taxon>Hypocreales</taxon>
        <taxon>Clavicipitaceae</taxon>
        <taxon>Clavicipitaceae incertae sedis</taxon>
        <taxon>'Torrubiella' clade</taxon>
    </lineage>
</organism>
<keyword evidence="3" id="KW-1185">Reference proteome</keyword>
<dbReference type="AlphaFoldDB" id="A0A0A1SSV3"/>
<keyword evidence="1" id="KW-1133">Transmembrane helix</keyword>
<evidence type="ECO:0000313" key="2">
    <source>
        <dbReference type="EMBL" id="CEJ84702.1"/>
    </source>
</evidence>
<accession>A0A0A1SSV3</accession>
<feature type="transmembrane region" description="Helical" evidence="1">
    <location>
        <begin position="146"/>
        <end position="167"/>
    </location>
</feature>
<feature type="transmembrane region" description="Helical" evidence="1">
    <location>
        <begin position="119"/>
        <end position="140"/>
    </location>
</feature>
<dbReference type="EMBL" id="CDHN01000002">
    <property type="protein sequence ID" value="CEJ84702.1"/>
    <property type="molecule type" value="Genomic_DNA"/>
</dbReference>
<protein>
    <recommendedName>
        <fullName evidence="4">Ubiquitin carrier protein</fullName>
    </recommendedName>
</protein>
<keyword evidence="1" id="KW-0812">Transmembrane</keyword>
<evidence type="ECO:0008006" key="4">
    <source>
        <dbReference type="Google" id="ProtNLM"/>
    </source>
</evidence>
<reference evidence="2 3" key="1">
    <citation type="journal article" date="2015" name="Genome Announc.">
        <title>Draft Genome Sequence and Gene Annotation of the Entomopathogenic Fungus Verticillium hemipterigenum.</title>
        <authorList>
            <person name="Horn F."/>
            <person name="Habel A."/>
            <person name="Scharf D.H."/>
            <person name="Dworschak J."/>
            <person name="Brakhage A.A."/>
            <person name="Guthke R."/>
            <person name="Hertweck C."/>
            <person name="Linde J."/>
        </authorList>
    </citation>
    <scope>NUCLEOTIDE SEQUENCE [LARGE SCALE GENOMIC DNA]</scope>
</reference>
<name>A0A0A1SSV3_9HYPO</name>
<feature type="transmembrane region" description="Helical" evidence="1">
    <location>
        <begin position="27"/>
        <end position="48"/>
    </location>
</feature>
<gene>
    <name evidence="2" type="ORF">VHEMI03554</name>
</gene>
<dbReference type="STRING" id="1531966.A0A0A1SSV3"/>
<dbReference type="OrthoDB" id="2896006at2759"/>